<evidence type="ECO:0000256" key="1">
    <source>
        <dbReference type="SAM" id="MobiDB-lite"/>
    </source>
</evidence>
<keyword evidence="2" id="KW-1133">Transmembrane helix</keyword>
<accession>A0ABW4GXV9</accession>
<keyword evidence="6" id="KW-1185">Reference proteome</keyword>
<sequence>MRGTTGGSDPHTLVGAYALDAIDDEVERHRFEDHLAGCPDCALEIAGFAETAARLGSAVAIEPPPSLKERVFAQIDQVRQAPPTVADPAYGDQSQWQPERRPEGWAEGRPADRSDEWSGGRPAGRSEWAERRTQRGLQRRPEGRARRRSRWRPLAAAVGVAACLAAVAVVGAVALQARGELEQVRRTERAVAAVLTAPDSRTATASARQGGRGTVVVSRSQGKMVFLAAGLADLPEGSVYQLWQLAPGQISSAGLLTADAAGHTVPVITAPGPGVAKIGVTVEPAGGSAQPTTKPLFLVNLPTA</sequence>
<feature type="domain" description="Anti-sigma K factor RskA C-terminal" evidence="3">
    <location>
        <begin position="160"/>
        <end position="295"/>
    </location>
</feature>
<feature type="compositionally biased region" description="Basic and acidic residues" evidence="1">
    <location>
        <begin position="127"/>
        <end position="144"/>
    </location>
</feature>
<dbReference type="Pfam" id="PF13490">
    <property type="entry name" value="zf-HC2"/>
    <property type="match status" value="1"/>
</dbReference>
<dbReference type="RefSeq" id="WP_219537031.1">
    <property type="nucleotide sequence ID" value="NZ_JAHKRM010000034.1"/>
</dbReference>
<proteinExistence type="predicted"/>
<comment type="caution">
    <text evidence="5">The sequence shown here is derived from an EMBL/GenBank/DDBJ whole genome shotgun (WGS) entry which is preliminary data.</text>
</comment>
<feature type="region of interest" description="Disordered" evidence="1">
    <location>
        <begin position="82"/>
        <end position="150"/>
    </location>
</feature>
<name>A0ABW4GXV9_9ACTN</name>
<gene>
    <name evidence="5" type="ORF">ACFSJ0_61970</name>
</gene>
<dbReference type="EMBL" id="JBHUCM010000078">
    <property type="protein sequence ID" value="MFD1547602.1"/>
    <property type="molecule type" value="Genomic_DNA"/>
</dbReference>
<feature type="domain" description="Putative zinc-finger" evidence="4">
    <location>
        <begin position="15"/>
        <end position="42"/>
    </location>
</feature>
<evidence type="ECO:0000259" key="3">
    <source>
        <dbReference type="Pfam" id="PF10099"/>
    </source>
</evidence>
<evidence type="ECO:0000259" key="4">
    <source>
        <dbReference type="Pfam" id="PF13490"/>
    </source>
</evidence>
<organism evidence="5 6">
    <name type="scientific">Nonomuraea guangzhouensis</name>
    <dbReference type="NCBI Taxonomy" id="1291555"/>
    <lineage>
        <taxon>Bacteria</taxon>
        <taxon>Bacillati</taxon>
        <taxon>Actinomycetota</taxon>
        <taxon>Actinomycetes</taxon>
        <taxon>Streptosporangiales</taxon>
        <taxon>Streptosporangiaceae</taxon>
        <taxon>Nonomuraea</taxon>
    </lineage>
</organism>
<reference evidence="6" key="1">
    <citation type="journal article" date="2019" name="Int. J. Syst. Evol. Microbiol.">
        <title>The Global Catalogue of Microorganisms (GCM) 10K type strain sequencing project: providing services to taxonomists for standard genome sequencing and annotation.</title>
        <authorList>
            <consortium name="The Broad Institute Genomics Platform"/>
            <consortium name="The Broad Institute Genome Sequencing Center for Infectious Disease"/>
            <person name="Wu L."/>
            <person name="Ma J."/>
        </authorList>
    </citation>
    <scope>NUCLEOTIDE SEQUENCE [LARGE SCALE GENOMIC DNA]</scope>
    <source>
        <strain evidence="6">CGMCC 1.15399</strain>
    </source>
</reference>
<keyword evidence="2" id="KW-0472">Membrane</keyword>
<evidence type="ECO:0000256" key="2">
    <source>
        <dbReference type="SAM" id="Phobius"/>
    </source>
</evidence>
<protein>
    <submittedName>
        <fullName evidence="5">Anti-sigma factor domain-containing protein</fullName>
    </submittedName>
</protein>
<feature type="compositionally biased region" description="Basic and acidic residues" evidence="1">
    <location>
        <begin position="98"/>
        <end position="118"/>
    </location>
</feature>
<evidence type="ECO:0000313" key="6">
    <source>
        <dbReference type="Proteomes" id="UP001597097"/>
    </source>
</evidence>
<evidence type="ECO:0000313" key="5">
    <source>
        <dbReference type="EMBL" id="MFD1547602.1"/>
    </source>
</evidence>
<keyword evidence="2" id="KW-0812">Transmembrane</keyword>
<dbReference type="PANTHER" id="PTHR37461:SF1">
    <property type="entry name" value="ANTI-SIGMA-K FACTOR RSKA"/>
    <property type="match status" value="1"/>
</dbReference>
<dbReference type="PANTHER" id="PTHR37461">
    <property type="entry name" value="ANTI-SIGMA-K FACTOR RSKA"/>
    <property type="match status" value="1"/>
</dbReference>
<dbReference type="InterPro" id="IPR027383">
    <property type="entry name" value="Znf_put"/>
</dbReference>
<dbReference type="InterPro" id="IPR018764">
    <property type="entry name" value="RskA_C"/>
</dbReference>
<dbReference type="InterPro" id="IPR051474">
    <property type="entry name" value="Anti-sigma-K/W_factor"/>
</dbReference>
<dbReference type="Pfam" id="PF10099">
    <property type="entry name" value="RskA_C"/>
    <property type="match status" value="1"/>
</dbReference>
<feature type="transmembrane region" description="Helical" evidence="2">
    <location>
        <begin position="154"/>
        <end position="175"/>
    </location>
</feature>
<dbReference type="Proteomes" id="UP001597097">
    <property type="component" value="Unassembled WGS sequence"/>
</dbReference>